<evidence type="ECO:0000313" key="2">
    <source>
        <dbReference type="Proteomes" id="UP001139308"/>
    </source>
</evidence>
<name>A0A9X1RJ51_9BURK</name>
<accession>A0A9X1RJ51</accession>
<proteinExistence type="predicted"/>
<organism evidence="1 2">
    <name type="scientific">Paraburkholderia tagetis</name>
    <dbReference type="NCBI Taxonomy" id="2913261"/>
    <lineage>
        <taxon>Bacteria</taxon>
        <taxon>Pseudomonadati</taxon>
        <taxon>Pseudomonadota</taxon>
        <taxon>Betaproteobacteria</taxon>
        <taxon>Burkholderiales</taxon>
        <taxon>Burkholderiaceae</taxon>
        <taxon>Paraburkholderia</taxon>
    </lineage>
</organism>
<protein>
    <submittedName>
        <fullName evidence="1">Uncharacterized protein</fullName>
    </submittedName>
</protein>
<gene>
    <name evidence="1" type="ORF">L5014_02410</name>
</gene>
<evidence type="ECO:0000313" key="1">
    <source>
        <dbReference type="EMBL" id="MCG5072223.1"/>
    </source>
</evidence>
<sequence length="96" mass="10758">MQFDMFAEAPVEAPVATVGQTHADRIAALPEVLRPRCDPAAPMPTKQPELDAWTRETQRIYLLYLVGAIKCITYRESSLANIRYVLLKLNGLGGEW</sequence>
<dbReference type="Proteomes" id="UP001139308">
    <property type="component" value="Unassembled WGS sequence"/>
</dbReference>
<reference evidence="1" key="1">
    <citation type="submission" date="2022-01" db="EMBL/GenBank/DDBJ databases">
        <title>Genome sequence and assembly of Parabukholderia sp. RG36.</title>
        <authorList>
            <person name="Chhetri G."/>
        </authorList>
    </citation>
    <scope>NUCLEOTIDE SEQUENCE</scope>
    <source>
        <strain evidence="1">RG36</strain>
    </source>
</reference>
<dbReference type="AlphaFoldDB" id="A0A9X1RJ51"/>
<dbReference type="RefSeq" id="WP_238461975.1">
    <property type="nucleotide sequence ID" value="NZ_JAKLJA010000001.1"/>
</dbReference>
<keyword evidence="2" id="KW-1185">Reference proteome</keyword>
<comment type="caution">
    <text evidence="1">The sequence shown here is derived from an EMBL/GenBank/DDBJ whole genome shotgun (WGS) entry which is preliminary data.</text>
</comment>
<dbReference type="EMBL" id="JAKLJA010000001">
    <property type="protein sequence ID" value="MCG5072223.1"/>
    <property type="molecule type" value="Genomic_DNA"/>
</dbReference>